<sequence>MESKNAEDQKSSPRRDLRFSRSGRNQKAMAQNILEAIAQFSGGEIAAAAEDGRMKIVVKKEDLKQVLEAIRDGRSLGRRESAAPAAAITGSLISSSDIGQRKSSGMITRESGLFLFSSVLLHDNLTFPVTSLSFETQTSDEADDFLITFFSLQTSSRAFSTGPSNFVLTL</sequence>
<feature type="compositionally biased region" description="Basic and acidic residues" evidence="1">
    <location>
        <begin position="1"/>
        <end position="19"/>
    </location>
</feature>
<evidence type="ECO:0000256" key="1">
    <source>
        <dbReference type="SAM" id="MobiDB-lite"/>
    </source>
</evidence>
<dbReference type="OrthoDB" id="1304043at2759"/>
<keyword evidence="3" id="KW-1185">Reference proteome</keyword>
<comment type="caution">
    <text evidence="2">The sequence shown here is derived from an EMBL/GenBank/DDBJ whole genome shotgun (WGS) entry which is preliminary data.</text>
</comment>
<gene>
    <name evidence="2" type="ORF">PHJA_000892600</name>
</gene>
<dbReference type="EMBL" id="BMAC01000145">
    <property type="protein sequence ID" value="GFP87489.1"/>
    <property type="molecule type" value="Genomic_DNA"/>
</dbReference>
<name>A0A830BP78_9LAMI</name>
<dbReference type="AlphaFoldDB" id="A0A830BP78"/>
<reference evidence="2" key="1">
    <citation type="submission" date="2020-07" db="EMBL/GenBank/DDBJ databases">
        <title>Ethylene signaling mediates host invasion by parasitic plants.</title>
        <authorList>
            <person name="Yoshida S."/>
        </authorList>
    </citation>
    <scope>NUCLEOTIDE SEQUENCE</scope>
    <source>
        <strain evidence="2">Okayama</strain>
    </source>
</reference>
<evidence type="ECO:0000313" key="2">
    <source>
        <dbReference type="EMBL" id="GFP87489.1"/>
    </source>
</evidence>
<protein>
    <submittedName>
        <fullName evidence="2">U-box domain-containing protein 13</fullName>
    </submittedName>
</protein>
<evidence type="ECO:0000313" key="3">
    <source>
        <dbReference type="Proteomes" id="UP000653305"/>
    </source>
</evidence>
<proteinExistence type="predicted"/>
<feature type="region of interest" description="Disordered" evidence="1">
    <location>
        <begin position="1"/>
        <end position="24"/>
    </location>
</feature>
<accession>A0A830BP78</accession>
<dbReference type="Proteomes" id="UP000653305">
    <property type="component" value="Unassembled WGS sequence"/>
</dbReference>
<organism evidence="2 3">
    <name type="scientific">Phtheirospermum japonicum</name>
    <dbReference type="NCBI Taxonomy" id="374723"/>
    <lineage>
        <taxon>Eukaryota</taxon>
        <taxon>Viridiplantae</taxon>
        <taxon>Streptophyta</taxon>
        <taxon>Embryophyta</taxon>
        <taxon>Tracheophyta</taxon>
        <taxon>Spermatophyta</taxon>
        <taxon>Magnoliopsida</taxon>
        <taxon>eudicotyledons</taxon>
        <taxon>Gunneridae</taxon>
        <taxon>Pentapetalae</taxon>
        <taxon>asterids</taxon>
        <taxon>lamiids</taxon>
        <taxon>Lamiales</taxon>
        <taxon>Orobanchaceae</taxon>
        <taxon>Orobanchaceae incertae sedis</taxon>
        <taxon>Phtheirospermum</taxon>
    </lineage>
</organism>